<dbReference type="InterPro" id="IPR044668">
    <property type="entry name" value="PuuD-like"/>
</dbReference>
<reference evidence="2 4" key="2">
    <citation type="submission" date="2016-11" db="EMBL/GenBank/DDBJ databases">
        <authorList>
            <person name="Jaros S."/>
            <person name="Januszkiewicz K."/>
            <person name="Wedrychowicz H."/>
        </authorList>
    </citation>
    <scope>NUCLEOTIDE SEQUENCE [LARGE SCALE GENOMIC DNA]</scope>
    <source>
        <strain evidence="2 4">DSM 17137</strain>
    </source>
</reference>
<keyword evidence="3" id="KW-1185">Reference proteome</keyword>
<dbReference type="GO" id="GO:0005829">
    <property type="term" value="C:cytosol"/>
    <property type="evidence" value="ECO:0007669"/>
    <property type="project" value="TreeGrafter"/>
</dbReference>
<dbReference type="PATRIC" id="fig|1121477.3.peg.4149"/>
<dbReference type="SUPFAM" id="SSF52317">
    <property type="entry name" value="Class I glutamine amidotransferase-like"/>
    <property type="match status" value="1"/>
</dbReference>
<proteinExistence type="predicted"/>
<evidence type="ECO:0000313" key="1">
    <source>
        <dbReference type="EMBL" id="KKB82842.1"/>
    </source>
</evidence>
<protein>
    <submittedName>
        <fullName evidence="1">Gamma-glutamyl-gamma-aminobutyrate hydrolase</fullName>
    </submittedName>
    <submittedName>
        <fullName evidence="2">Putative glutamine amidotransferase</fullName>
    </submittedName>
</protein>
<dbReference type="InterPro" id="IPR011697">
    <property type="entry name" value="Peptidase_C26"/>
</dbReference>
<dbReference type="EMBL" id="FQVC01000008">
    <property type="protein sequence ID" value="SHF49040.1"/>
    <property type="molecule type" value="Genomic_DNA"/>
</dbReference>
<dbReference type="AlphaFoldDB" id="A0A0F5LMD8"/>
<dbReference type="STRING" id="1121477.SAMN02745223_02782"/>
<dbReference type="Proteomes" id="UP000184533">
    <property type="component" value="Unassembled WGS sequence"/>
</dbReference>
<evidence type="ECO:0000313" key="2">
    <source>
        <dbReference type="EMBL" id="SHF49040.1"/>
    </source>
</evidence>
<dbReference type="GO" id="GO:0033969">
    <property type="term" value="F:gamma-glutamyl-gamma-aminobutyrate hydrolase activity"/>
    <property type="evidence" value="ECO:0007669"/>
    <property type="project" value="TreeGrafter"/>
</dbReference>
<gene>
    <name evidence="2" type="ORF">SAMN02745223_02782</name>
    <name evidence="1" type="ORF">VW29_14890</name>
</gene>
<keyword evidence="1" id="KW-0378">Hydrolase</keyword>
<evidence type="ECO:0000313" key="3">
    <source>
        <dbReference type="Proteomes" id="UP000033608"/>
    </source>
</evidence>
<dbReference type="PANTHER" id="PTHR43235:SF1">
    <property type="entry name" value="GLUTAMINE AMIDOTRANSFERASE PB2B2.05-RELATED"/>
    <property type="match status" value="1"/>
</dbReference>
<sequence length="249" mass="26232">MPSTSKPVIGVISCNRTVEGEDAYIVKTRYVDAVARYADAVPLICPSIENVGDADAIIARLDAVLLTGSNSNIEPARYGAASGRAPFDWNRDAMSDALIKAAIAAGKPVFGICRGLQEINVALGGTLVDQRDGPEPALPHHAPDGVSIDDMFGYGHRVALEPGTPLAEITGAKSIAINSVHYQAIGQLGRGLVVNARAEDGVVEAVSSAAGTPPILAVQWHPEWRPEGRPHDLAFWREIGEIARSAASQ</sequence>
<reference evidence="1 3" key="1">
    <citation type="submission" date="2015-03" db="EMBL/GenBank/DDBJ databases">
        <authorList>
            <person name="Hassan Y.I."/>
            <person name="Lepp D."/>
            <person name="Zhou T."/>
        </authorList>
    </citation>
    <scope>NUCLEOTIDE SEQUENCE [LARGE SCALE GENOMIC DNA]</scope>
    <source>
        <strain evidence="1 3">DSM 17137</strain>
    </source>
</reference>
<name>A0A0F5LMD8_9HYPH</name>
<dbReference type="Proteomes" id="UP000033608">
    <property type="component" value="Unassembled WGS sequence"/>
</dbReference>
<dbReference type="RefSeq" id="WP_046136055.1">
    <property type="nucleotide sequence ID" value="NZ_FQVC01000008.1"/>
</dbReference>
<dbReference type="Pfam" id="PF07722">
    <property type="entry name" value="Peptidase_C26"/>
    <property type="match status" value="1"/>
</dbReference>
<dbReference type="CDD" id="cd01745">
    <property type="entry name" value="GATase1_2"/>
    <property type="match status" value="1"/>
</dbReference>
<dbReference type="PROSITE" id="PS51273">
    <property type="entry name" value="GATASE_TYPE_1"/>
    <property type="match status" value="1"/>
</dbReference>
<keyword evidence="2" id="KW-0808">Transferase</keyword>
<dbReference type="GO" id="GO:0006598">
    <property type="term" value="P:polyamine catabolic process"/>
    <property type="evidence" value="ECO:0007669"/>
    <property type="project" value="TreeGrafter"/>
</dbReference>
<dbReference type="OrthoDB" id="9813383at2"/>
<dbReference type="InterPro" id="IPR029062">
    <property type="entry name" value="Class_I_gatase-like"/>
</dbReference>
<accession>A0A0F5LMD8</accession>
<keyword evidence="2" id="KW-0315">Glutamine amidotransferase</keyword>
<evidence type="ECO:0000313" key="4">
    <source>
        <dbReference type="Proteomes" id="UP000184533"/>
    </source>
</evidence>
<dbReference type="Gene3D" id="3.40.50.880">
    <property type="match status" value="1"/>
</dbReference>
<dbReference type="PANTHER" id="PTHR43235">
    <property type="entry name" value="GLUTAMINE AMIDOTRANSFERASE PB2B2.05-RELATED"/>
    <property type="match status" value="1"/>
</dbReference>
<dbReference type="GO" id="GO:0016740">
    <property type="term" value="F:transferase activity"/>
    <property type="evidence" value="ECO:0007669"/>
    <property type="project" value="UniProtKB-KW"/>
</dbReference>
<dbReference type="EMBL" id="LAJF01000091">
    <property type="protein sequence ID" value="KKB82842.1"/>
    <property type="molecule type" value="Genomic_DNA"/>
</dbReference>
<organism evidence="1 3">
    <name type="scientific">Devosia limi DSM 17137</name>
    <dbReference type="NCBI Taxonomy" id="1121477"/>
    <lineage>
        <taxon>Bacteria</taxon>
        <taxon>Pseudomonadati</taxon>
        <taxon>Pseudomonadota</taxon>
        <taxon>Alphaproteobacteria</taxon>
        <taxon>Hyphomicrobiales</taxon>
        <taxon>Devosiaceae</taxon>
        <taxon>Devosia</taxon>
    </lineage>
</organism>